<protein>
    <submittedName>
        <fullName evidence="1">Uncharacterized protein</fullName>
    </submittedName>
</protein>
<reference evidence="1" key="1">
    <citation type="journal article" date="2019" name="bioRxiv">
        <title>The Genome of the Zebra Mussel, Dreissena polymorpha: A Resource for Invasive Species Research.</title>
        <authorList>
            <person name="McCartney M.A."/>
            <person name="Auch B."/>
            <person name="Kono T."/>
            <person name="Mallez S."/>
            <person name="Zhang Y."/>
            <person name="Obille A."/>
            <person name="Becker A."/>
            <person name="Abrahante J.E."/>
            <person name="Garbe J."/>
            <person name="Badalamenti J.P."/>
            <person name="Herman A."/>
            <person name="Mangelson H."/>
            <person name="Liachko I."/>
            <person name="Sullivan S."/>
            <person name="Sone E.D."/>
            <person name="Koren S."/>
            <person name="Silverstein K.A.T."/>
            <person name="Beckman K.B."/>
            <person name="Gohl D.M."/>
        </authorList>
    </citation>
    <scope>NUCLEOTIDE SEQUENCE</scope>
    <source>
        <strain evidence="1">Duluth1</strain>
        <tissue evidence="1">Whole animal</tissue>
    </source>
</reference>
<reference evidence="1" key="2">
    <citation type="submission" date="2020-11" db="EMBL/GenBank/DDBJ databases">
        <authorList>
            <person name="McCartney M.A."/>
            <person name="Auch B."/>
            <person name="Kono T."/>
            <person name="Mallez S."/>
            <person name="Becker A."/>
            <person name="Gohl D.M."/>
            <person name="Silverstein K.A.T."/>
            <person name="Koren S."/>
            <person name="Bechman K.B."/>
            <person name="Herman A."/>
            <person name="Abrahante J.E."/>
            <person name="Garbe J."/>
        </authorList>
    </citation>
    <scope>NUCLEOTIDE SEQUENCE</scope>
    <source>
        <strain evidence="1">Duluth1</strain>
        <tissue evidence="1">Whole animal</tissue>
    </source>
</reference>
<evidence type="ECO:0000313" key="1">
    <source>
        <dbReference type="EMBL" id="KAH3844095.1"/>
    </source>
</evidence>
<accession>A0A9D4QVV8</accession>
<organism evidence="1 2">
    <name type="scientific">Dreissena polymorpha</name>
    <name type="common">Zebra mussel</name>
    <name type="synonym">Mytilus polymorpha</name>
    <dbReference type="NCBI Taxonomy" id="45954"/>
    <lineage>
        <taxon>Eukaryota</taxon>
        <taxon>Metazoa</taxon>
        <taxon>Spiralia</taxon>
        <taxon>Lophotrochozoa</taxon>
        <taxon>Mollusca</taxon>
        <taxon>Bivalvia</taxon>
        <taxon>Autobranchia</taxon>
        <taxon>Heteroconchia</taxon>
        <taxon>Euheterodonta</taxon>
        <taxon>Imparidentia</taxon>
        <taxon>Neoheterodontei</taxon>
        <taxon>Myida</taxon>
        <taxon>Dreissenoidea</taxon>
        <taxon>Dreissenidae</taxon>
        <taxon>Dreissena</taxon>
    </lineage>
</organism>
<evidence type="ECO:0000313" key="2">
    <source>
        <dbReference type="Proteomes" id="UP000828390"/>
    </source>
</evidence>
<dbReference type="AlphaFoldDB" id="A0A9D4QVV8"/>
<comment type="caution">
    <text evidence="1">The sequence shown here is derived from an EMBL/GenBank/DDBJ whole genome shotgun (WGS) entry which is preliminary data.</text>
</comment>
<sequence>MLFTLVICTWVDRTKEDEQFRESSNCSFYTILLESLCKKANSTPGYFNNSNPPPVECFASTSYLQTNMKQLENLAYAACKLIFSFERETSIVFSDITLSNYFCQDDFTVCKTFALKTGILTNRKDKSRTGRLNSFIHITVQEFLAAYHIACNTHVIDDVVVGYLKRYNDFYLDLSQVFIFLCGMNTVASNALSGLMNECHVSLVKCCMRQDVSSVSMRKYLSMESGRQQSANKLAFARNLVTFTLILTAYEKFSSRLVYKRLRCPGIGI</sequence>
<proteinExistence type="predicted"/>
<gene>
    <name evidence="1" type="ORF">DPMN_086346</name>
</gene>
<keyword evidence="2" id="KW-1185">Reference proteome</keyword>
<dbReference type="EMBL" id="JAIWYP010000003">
    <property type="protein sequence ID" value="KAH3844095.1"/>
    <property type="molecule type" value="Genomic_DNA"/>
</dbReference>
<dbReference type="Proteomes" id="UP000828390">
    <property type="component" value="Unassembled WGS sequence"/>
</dbReference>
<name>A0A9D4QVV8_DREPO</name>